<reference evidence="3" key="2">
    <citation type="submission" date="2024-10" db="UniProtKB">
        <authorList>
            <consortium name="EnsemblProtists"/>
        </authorList>
    </citation>
    <scope>IDENTIFICATION</scope>
</reference>
<dbReference type="PANTHER" id="PTHR48059">
    <property type="entry name" value="POLYGALACTURONASE INHIBITOR 1"/>
    <property type="match status" value="1"/>
</dbReference>
<dbReference type="HOGENOM" id="CLU_2113561_0_0_1"/>
<dbReference type="Proteomes" id="UP000013827">
    <property type="component" value="Unassembled WGS sequence"/>
</dbReference>
<proteinExistence type="predicted"/>
<evidence type="ECO:0000313" key="4">
    <source>
        <dbReference type="Proteomes" id="UP000013827"/>
    </source>
</evidence>
<dbReference type="PaxDb" id="2903-EOD40194"/>
<organism evidence="3 4">
    <name type="scientific">Emiliania huxleyi (strain CCMP1516)</name>
    <dbReference type="NCBI Taxonomy" id="280463"/>
    <lineage>
        <taxon>Eukaryota</taxon>
        <taxon>Haptista</taxon>
        <taxon>Haptophyta</taxon>
        <taxon>Prymnesiophyceae</taxon>
        <taxon>Isochrysidales</taxon>
        <taxon>Noelaerhabdaceae</taxon>
        <taxon>Emiliania</taxon>
    </lineage>
</organism>
<name>A0A0D3KWQ9_EMIH1</name>
<dbReference type="InterPro" id="IPR051848">
    <property type="entry name" value="PGIP"/>
</dbReference>
<dbReference type="SUPFAM" id="SSF52058">
    <property type="entry name" value="L domain-like"/>
    <property type="match status" value="1"/>
</dbReference>
<dbReference type="STRING" id="2903.R1G2V7"/>
<dbReference type="RefSeq" id="XP_005792623.1">
    <property type="nucleotide sequence ID" value="XM_005792566.1"/>
</dbReference>
<protein>
    <submittedName>
        <fullName evidence="3">Uncharacterized protein</fullName>
    </submittedName>
</protein>
<keyword evidence="4" id="KW-1185">Reference proteome</keyword>
<sequence length="115" mass="12543">MTTHVSCCKWHGITCDAEGFITKIELPFNKLAGRTSLSGTISDAIGKLDQLDHFYMEHTAVHFGKCVGISGTIPQTIAGLTRVDYIDLESTKAYHPQPAPAARDQHETAPEMSGR</sequence>
<dbReference type="KEGG" id="ehx:EMIHUDRAFT_223077"/>
<dbReference type="Gene3D" id="3.80.10.10">
    <property type="entry name" value="Ribonuclease Inhibitor"/>
    <property type="match status" value="1"/>
</dbReference>
<feature type="region of interest" description="Disordered" evidence="2">
    <location>
        <begin position="94"/>
        <end position="115"/>
    </location>
</feature>
<comment type="subcellular location">
    <subcellularLocation>
        <location evidence="1">Cell envelope</location>
    </subcellularLocation>
</comment>
<dbReference type="PANTHER" id="PTHR48059:SF30">
    <property type="entry name" value="OS06G0587000 PROTEIN"/>
    <property type="match status" value="1"/>
</dbReference>
<dbReference type="InterPro" id="IPR032675">
    <property type="entry name" value="LRR_dom_sf"/>
</dbReference>
<dbReference type="GeneID" id="17285465"/>
<dbReference type="AlphaFoldDB" id="A0A0D3KWQ9"/>
<accession>A0A0D3KWQ9</accession>
<evidence type="ECO:0000313" key="3">
    <source>
        <dbReference type="EnsemblProtists" id="EOD40194"/>
    </source>
</evidence>
<evidence type="ECO:0000256" key="1">
    <source>
        <dbReference type="ARBA" id="ARBA00004196"/>
    </source>
</evidence>
<dbReference type="EnsemblProtists" id="EOD40194">
    <property type="protein sequence ID" value="EOD40194"/>
    <property type="gene ID" value="EMIHUDRAFT_223077"/>
</dbReference>
<feature type="compositionally biased region" description="Basic and acidic residues" evidence="2">
    <location>
        <begin position="103"/>
        <end position="115"/>
    </location>
</feature>
<reference evidence="4" key="1">
    <citation type="journal article" date="2013" name="Nature">
        <title>Pan genome of the phytoplankton Emiliania underpins its global distribution.</title>
        <authorList>
            <person name="Read B.A."/>
            <person name="Kegel J."/>
            <person name="Klute M.J."/>
            <person name="Kuo A."/>
            <person name="Lefebvre S.C."/>
            <person name="Maumus F."/>
            <person name="Mayer C."/>
            <person name="Miller J."/>
            <person name="Monier A."/>
            <person name="Salamov A."/>
            <person name="Young J."/>
            <person name="Aguilar M."/>
            <person name="Claverie J.M."/>
            <person name="Frickenhaus S."/>
            <person name="Gonzalez K."/>
            <person name="Herman E.K."/>
            <person name="Lin Y.C."/>
            <person name="Napier J."/>
            <person name="Ogata H."/>
            <person name="Sarno A.F."/>
            <person name="Shmutz J."/>
            <person name="Schroeder D."/>
            <person name="de Vargas C."/>
            <person name="Verret F."/>
            <person name="von Dassow P."/>
            <person name="Valentin K."/>
            <person name="Van de Peer Y."/>
            <person name="Wheeler G."/>
            <person name="Dacks J.B."/>
            <person name="Delwiche C.F."/>
            <person name="Dyhrman S.T."/>
            <person name="Glockner G."/>
            <person name="John U."/>
            <person name="Richards T."/>
            <person name="Worden A.Z."/>
            <person name="Zhang X."/>
            <person name="Grigoriev I.V."/>
            <person name="Allen A.E."/>
            <person name="Bidle K."/>
            <person name="Borodovsky M."/>
            <person name="Bowler C."/>
            <person name="Brownlee C."/>
            <person name="Cock J.M."/>
            <person name="Elias M."/>
            <person name="Gladyshev V.N."/>
            <person name="Groth M."/>
            <person name="Guda C."/>
            <person name="Hadaegh A."/>
            <person name="Iglesias-Rodriguez M.D."/>
            <person name="Jenkins J."/>
            <person name="Jones B.M."/>
            <person name="Lawson T."/>
            <person name="Leese F."/>
            <person name="Lindquist E."/>
            <person name="Lobanov A."/>
            <person name="Lomsadze A."/>
            <person name="Malik S.B."/>
            <person name="Marsh M.E."/>
            <person name="Mackinder L."/>
            <person name="Mock T."/>
            <person name="Mueller-Roeber B."/>
            <person name="Pagarete A."/>
            <person name="Parker M."/>
            <person name="Probert I."/>
            <person name="Quesneville H."/>
            <person name="Raines C."/>
            <person name="Rensing S.A."/>
            <person name="Riano-Pachon D.M."/>
            <person name="Richier S."/>
            <person name="Rokitta S."/>
            <person name="Shiraiwa Y."/>
            <person name="Soanes D.M."/>
            <person name="van der Giezen M."/>
            <person name="Wahlund T.M."/>
            <person name="Williams B."/>
            <person name="Wilson W."/>
            <person name="Wolfe G."/>
            <person name="Wurch L.L."/>
        </authorList>
    </citation>
    <scope>NUCLEOTIDE SEQUENCE</scope>
</reference>
<evidence type="ECO:0000256" key="2">
    <source>
        <dbReference type="SAM" id="MobiDB-lite"/>
    </source>
</evidence>